<organism evidence="1 2">
    <name type="scientific">Schistosoma margrebowiei</name>
    <dbReference type="NCBI Taxonomy" id="48269"/>
    <lineage>
        <taxon>Eukaryota</taxon>
        <taxon>Metazoa</taxon>
        <taxon>Spiralia</taxon>
        <taxon>Lophotrochozoa</taxon>
        <taxon>Platyhelminthes</taxon>
        <taxon>Trematoda</taxon>
        <taxon>Digenea</taxon>
        <taxon>Strigeidida</taxon>
        <taxon>Schistosomatoidea</taxon>
        <taxon>Schistosomatidae</taxon>
        <taxon>Schistosoma</taxon>
    </lineage>
</organism>
<gene>
    <name evidence="1" type="ORF">SMRZ_LOCUS13204</name>
</gene>
<evidence type="ECO:0000313" key="2">
    <source>
        <dbReference type="Proteomes" id="UP000277204"/>
    </source>
</evidence>
<evidence type="ECO:0000313" key="1">
    <source>
        <dbReference type="EMBL" id="VDP04455.1"/>
    </source>
</evidence>
<dbReference type="Proteomes" id="UP000277204">
    <property type="component" value="Unassembled WGS sequence"/>
</dbReference>
<proteinExistence type="predicted"/>
<reference evidence="1 2" key="1">
    <citation type="submission" date="2018-11" db="EMBL/GenBank/DDBJ databases">
        <authorList>
            <consortium name="Pathogen Informatics"/>
        </authorList>
    </citation>
    <scope>NUCLEOTIDE SEQUENCE [LARGE SCALE GENOMIC DNA]</scope>
    <source>
        <strain evidence="1 2">Zambia</strain>
    </source>
</reference>
<dbReference type="AlphaFoldDB" id="A0A3P8BCD5"/>
<sequence>MVDNSIVFFSKVYSKDEHHNRHHTQFDQMHWQLYSLHHYYWYIQRSVHMEQDLSVLSMYRDIVE</sequence>
<name>A0A3P8BCD5_9TREM</name>
<keyword evidence="2" id="KW-1185">Reference proteome</keyword>
<protein>
    <submittedName>
        <fullName evidence="1">Uncharacterized protein</fullName>
    </submittedName>
</protein>
<accession>A0A3P8BCD5</accession>
<dbReference type="EMBL" id="UZAI01009344">
    <property type="protein sequence ID" value="VDP04455.1"/>
    <property type="molecule type" value="Genomic_DNA"/>
</dbReference>